<proteinExistence type="predicted"/>
<evidence type="ECO:0000313" key="2">
    <source>
        <dbReference type="Proteomes" id="UP001055439"/>
    </source>
</evidence>
<keyword evidence="2" id="KW-1185">Reference proteome</keyword>
<dbReference type="EMBL" id="CP097504">
    <property type="protein sequence ID" value="URD86303.1"/>
    <property type="molecule type" value="Genomic_DNA"/>
</dbReference>
<gene>
    <name evidence="1" type="ORF">MUK42_24219</name>
</gene>
<reference evidence="1" key="1">
    <citation type="submission" date="2022-05" db="EMBL/GenBank/DDBJ databases">
        <title>The Musa troglodytarum L. genome provides insights into the mechanism of non-climacteric behaviour and enrichment of carotenoids.</title>
        <authorList>
            <person name="Wang J."/>
        </authorList>
    </citation>
    <scope>NUCLEOTIDE SEQUENCE</scope>
    <source>
        <tissue evidence="1">Leaf</tissue>
    </source>
</reference>
<dbReference type="AlphaFoldDB" id="A0A9E7EZG4"/>
<sequence>MKRSASHPLVHQSAVISIRLDVNQWCIEYPMLISDSRLVEVGVRLFDIMKLPLLQCSCQGIRHPRPPAAVLYIALADLILKIESQHDTDSNQETFLGCKFSLLKRSSLFCIAYGSLIFGFDVQRVAIACLNRNCSQHRSSLMNLLPPVPASLWQL</sequence>
<accession>A0A9E7EZG4</accession>
<name>A0A9E7EZG4_9LILI</name>
<dbReference type="OrthoDB" id="1741124at2759"/>
<organism evidence="1 2">
    <name type="scientific">Musa troglodytarum</name>
    <name type="common">fe'i banana</name>
    <dbReference type="NCBI Taxonomy" id="320322"/>
    <lineage>
        <taxon>Eukaryota</taxon>
        <taxon>Viridiplantae</taxon>
        <taxon>Streptophyta</taxon>
        <taxon>Embryophyta</taxon>
        <taxon>Tracheophyta</taxon>
        <taxon>Spermatophyta</taxon>
        <taxon>Magnoliopsida</taxon>
        <taxon>Liliopsida</taxon>
        <taxon>Zingiberales</taxon>
        <taxon>Musaceae</taxon>
        <taxon>Musa</taxon>
    </lineage>
</organism>
<protein>
    <submittedName>
        <fullName evidence="1">Uncharacterized protein</fullName>
    </submittedName>
</protein>
<evidence type="ECO:0000313" key="1">
    <source>
        <dbReference type="EMBL" id="URD86303.1"/>
    </source>
</evidence>
<dbReference type="Proteomes" id="UP001055439">
    <property type="component" value="Chromosome 2"/>
</dbReference>